<organism evidence="5 6">
    <name type="scientific">Sphingomonas gei</name>
    <dbReference type="NCBI Taxonomy" id="1395960"/>
    <lineage>
        <taxon>Bacteria</taxon>
        <taxon>Pseudomonadati</taxon>
        <taxon>Pseudomonadota</taxon>
        <taxon>Alphaproteobacteria</taxon>
        <taxon>Sphingomonadales</taxon>
        <taxon>Sphingomonadaceae</taxon>
        <taxon>Sphingomonas</taxon>
    </lineage>
</organism>
<keyword evidence="2" id="KW-0596">Phosphopantetheine</keyword>
<dbReference type="FunFam" id="1.10.1200.10:FF:000005">
    <property type="entry name" value="Nonribosomal peptide synthetase 1"/>
    <property type="match status" value="1"/>
</dbReference>
<proteinExistence type="predicted"/>
<dbReference type="SMART" id="SM00823">
    <property type="entry name" value="PKS_PP"/>
    <property type="match status" value="1"/>
</dbReference>
<dbReference type="Gene3D" id="1.10.1200.10">
    <property type="entry name" value="ACP-like"/>
    <property type="match status" value="1"/>
</dbReference>
<dbReference type="Pfam" id="PF00550">
    <property type="entry name" value="PP-binding"/>
    <property type="match status" value="1"/>
</dbReference>
<dbReference type="Proteomes" id="UP000306147">
    <property type="component" value="Unassembled WGS sequence"/>
</dbReference>
<dbReference type="OrthoDB" id="9778690at2"/>
<comment type="caution">
    <text evidence="5">The sequence shown here is derived from an EMBL/GenBank/DDBJ whole genome shotgun (WGS) entry which is preliminary data.</text>
</comment>
<dbReference type="PROSITE" id="PS50075">
    <property type="entry name" value="CARRIER"/>
    <property type="match status" value="1"/>
</dbReference>
<keyword evidence="6" id="KW-1185">Reference proteome</keyword>
<dbReference type="InterPro" id="IPR006162">
    <property type="entry name" value="Ppantetheine_attach_site"/>
</dbReference>
<dbReference type="GO" id="GO:0044550">
    <property type="term" value="P:secondary metabolite biosynthetic process"/>
    <property type="evidence" value="ECO:0007669"/>
    <property type="project" value="TreeGrafter"/>
</dbReference>
<comment type="cofactor">
    <cofactor evidence="1">
        <name>pantetheine 4'-phosphate</name>
        <dbReference type="ChEBI" id="CHEBI:47942"/>
    </cofactor>
</comment>
<evidence type="ECO:0000256" key="3">
    <source>
        <dbReference type="ARBA" id="ARBA00022553"/>
    </source>
</evidence>
<evidence type="ECO:0000313" key="5">
    <source>
        <dbReference type="EMBL" id="TGX48192.1"/>
    </source>
</evidence>
<dbReference type="PROSITE" id="PS00012">
    <property type="entry name" value="PHOSPHOPANTETHEINE"/>
    <property type="match status" value="1"/>
</dbReference>
<dbReference type="AlphaFoldDB" id="A0A4V3QXY6"/>
<sequence>MVPAAYVLLDALPLTPNGKLDRGALPAPDGDAFARQAYEAPQGEIEQALAAIWSELLGIERISRHDNFFELGGHSLAVVRMLSRAESQFHLNIPLSTIFEYPILSVISAIIAESITMFETSP</sequence>
<dbReference type="PANTHER" id="PTHR45527">
    <property type="entry name" value="NONRIBOSOMAL PEPTIDE SYNTHETASE"/>
    <property type="match status" value="1"/>
</dbReference>
<keyword evidence="3" id="KW-0597">Phosphoprotein</keyword>
<dbReference type="SUPFAM" id="SSF47336">
    <property type="entry name" value="ACP-like"/>
    <property type="match status" value="1"/>
</dbReference>
<dbReference type="PANTHER" id="PTHR45527:SF1">
    <property type="entry name" value="FATTY ACID SYNTHASE"/>
    <property type="match status" value="1"/>
</dbReference>
<dbReference type="EMBL" id="SRXT01000021">
    <property type="protein sequence ID" value="TGX48192.1"/>
    <property type="molecule type" value="Genomic_DNA"/>
</dbReference>
<evidence type="ECO:0000256" key="2">
    <source>
        <dbReference type="ARBA" id="ARBA00022450"/>
    </source>
</evidence>
<feature type="non-terminal residue" evidence="5">
    <location>
        <position position="1"/>
    </location>
</feature>
<dbReference type="SUPFAM" id="SSF56801">
    <property type="entry name" value="Acetyl-CoA synthetase-like"/>
    <property type="match status" value="1"/>
</dbReference>
<gene>
    <name evidence="5" type="ORF">E5A73_21100</name>
</gene>
<dbReference type="InterPro" id="IPR009081">
    <property type="entry name" value="PP-bd_ACP"/>
</dbReference>
<dbReference type="GO" id="GO:0031177">
    <property type="term" value="F:phosphopantetheine binding"/>
    <property type="evidence" value="ECO:0007669"/>
    <property type="project" value="InterPro"/>
</dbReference>
<dbReference type="GO" id="GO:0005737">
    <property type="term" value="C:cytoplasm"/>
    <property type="evidence" value="ECO:0007669"/>
    <property type="project" value="TreeGrafter"/>
</dbReference>
<protein>
    <recommendedName>
        <fullName evidence="4">Carrier domain-containing protein</fullName>
    </recommendedName>
</protein>
<evidence type="ECO:0000313" key="6">
    <source>
        <dbReference type="Proteomes" id="UP000306147"/>
    </source>
</evidence>
<reference evidence="5 6" key="1">
    <citation type="submission" date="2019-04" db="EMBL/GenBank/DDBJ databases">
        <title>Sphingomonas psychrotolerans sp. nov., isolated from soil in the Tianshan Mountains, Xinjiang, China.</title>
        <authorList>
            <person name="Luo Y."/>
            <person name="Sheng H."/>
        </authorList>
    </citation>
    <scope>NUCLEOTIDE SEQUENCE [LARGE SCALE GENOMIC DNA]</scope>
    <source>
        <strain evidence="5 6">ZFGT-11</strain>
    </source>
</reference>
<evidence type="ECO:0000259" key="4">
    <source>
        <dbReference type="PROSITE" id="PS50075"/>
    </source>
</evidence>
<dbReference type="Gene3D" id="3.30.300.30">
    <property type="match status" value="1"/>
</dbReference>
<feature type="domain" description="Carrier" evidence="4">
    <location>
        <begin position="40"/>
        <end position="115"/>
    </location>
</feature>
<dbReference type="InterPro" id="IPR020806">
    <property type="entry name" value="PKS_PP-bd"/>
</dbReference>
<name>A0A4V3QXY6_9SPHN</name>
<dbReference type="InterPro" id="IPR045851">
    <property type="entry name" value="AMP-bd_C_sf"/>
</dbReference>
<evidence type="ECO:0000256" key="1">
    <source>
        <dbReference type="ARBA" id="ARBA00001957"/>
    </source>
</evidence>
<accession>A0A4V3QXY6</accession>
<dbReference type="GO" id="GO:0043041">
    <property type="term" value="P:amino acid activation for nonribosomal peptide biosynthetic process"/>
    <property type="evidence" value="ECO:0007669"/>
    <property type="project" value="TreeGrafter"/>
</dbReference>
<dbReference type="InterPro" id="IPR036736">
    <property type="entry name" value="ACP-like_sf"/>
</dbReference>